<dbReference type="Gene3D" id="3.55.50.10">
    <property type="entry name" value="Baseplate protein-like domains"/>
    <property type="match status" value="1"/>
</dbReference>
<dbReference type="RefSeq" id="WP_138242946.1">
    <property type="nucleotide sequence ID" value="NZ_CP090498.1"/>
</dbReference>
<comment type="similarity">
    <text evidence="1">Belongs to the VgrG protein family.</text>
</comment>
<gene>
    <name evidence="4" type="primary">tssI</name>
    <name evidence="4" type="ORF">HWA77_07165</name>
</gene>
<dbReference type="InterPro" id="IPR050708">
    <property type="entry name" value="T6SS_VgrG/RHS"/>
</dbReference>
<dbReference type="PANTHER" id="PTHR32305:SF11">
    <property type="entry name" value="TYPE VI SECRETION SYSTEM SPIKE PROTEIN VGRG3"/>
    <property type="match status" value="1"/>
</dbReference>
<dbReference type="NCBIfam" id="TIGR01646">
    <property type="entry name" value="vgr_GE"/>
    <property type="match status" value="1"/>
</dbReference>
<dbReference type="SUPFAM" id="SSF69255">
    <property type="entry name" value="gp5 N-terminal domain-like"/>
    <property type="match status" value="1"/>
</dbReference>
<dbReference type="PANTHER" id="PTHR32305">
    <property type="match status" value="1"/>
</dbReference>
<reference evidence="4 5" key="1">
    <citation type="submission" date="2020-06" db="EMBL/GenBank/DDBJ databases">
        <title>Photobacterium damselae subsp. damselae comparative genomics.</title>
        <authorList>
            <person name="Osorio C.R."/>
        </authorList>
    </citation>
    <scope>NUCLEOTIDE SEQUENCE [LARGE SCALE GENOMIC DNA]</scope>
    <source>
        <strain evidence="4 5">TW250/03</strain>
    </source>
</reference>
<evidence type="ECO:0000313" key="4">
    <source>
        <dbReference type="EMBL" id="NVO99989.1"/>
    </source>
</evidence>
<dbReference type="AlphaFoldDB" id="A0A850QTK2"/>
<accession>A0A850QTK2</accession>
<dbReference type="InterPro" id="IPR006533">
    <property type="entry name" value="T6SS_Vgr_RhsGE"/>
</dbReference>
<dbReference type="EMBL" id="JABXOR010000450">
    <property type="protein sequence ID" value="NVO99989.1"/>
    <property type="molecule type" value="Genomic_DNA"/>
</dbReference>
<evidence type="ECO:0000259" key="3">
    <source>
        <dbReference type="Pfam" id="PF22178"/>
    </source>
</evidence>
<dbReference type="Gene3D" id="2.40.50.230">
    <property type="entry name" value="Gp5 N-terminal domain"/>
    <property type="match status" value="1"/>
</dbReference>
<dbReference type="Pfam" id="PF04717">
    <property type="entry name" value="Phage_base_V"/>
    <property type="match status" value="1"/>
</dbReference>
<name>A0A850QTK2_PHODD</name>
<proteinExistence type="inferred from homology"/>
<dbReference type="Proteomes" id="UP000533429">
    <property type="component" value="Unassembled WGS sequence"/>
</dbReference>
<dbReference type="Pfam" id="PF22178">
    <property type="entry name" value="Gp5_trimer_C"/>
    <property type="match status" value="1"/>
</dbReference>
<feature type="domain" description="Gp5/Type VI secretion system Vgr C-terminal trimerisation" evidence="3">
    <location>
        <begin position="468"/>
        <end position="570"/>
    </location>
</feature>
<feature type="domain" description="Gp5/Type VI secretion system Vgr protein OB-fold" evidence="2">
    <location>
        <begin position="384"/>
        <end position="450"/>
    </location>
</feature>
<dbReference type="InterPro" id="IPR054030">
    <property type="entry name" value="Gp5_Vgr_C"/>
</dbReference>
<dbReference type="SUPFAM" id="SSF69279">
    <property type="entry name" value="Phage tail proteins"/>
    <property type="match status" value="2"/>
</dbReference>
<evidence type="ECO:0000256" key="1">
    <source>
        <dbReference type="ARBA" id="ARBA00005558"/>
    </source>
</evidence>
<sequence>MATGLQFTFTVEHLMSSTFVVTAFNGEDSLSSPFDISIQLASRLNEISPDDVVDKQAVLTVWQDGEKQQSWQGIVSRFIQSDVGHHHAFYEVSLVPPIARLALRQNNRIFQHQSVPDIIATVLQEMDVQDYAFALVRQYPQREYCVQYRESDLTFIQRIAAEEGIFFHFTHGDMKNTVIFSDDCQNLAVFPMALPYNALSGGANKEMHVRHLKRHTQIRPASASLQDRTFKNPAYRFMHREFNTSAKYQRDIYDHYEHGAFHGDDNNIVPFTKVRLEALRRDAETIELLSNVAPLLAGLKFELKDHNDPLCNRDWTVISVFHEGEQPQALEEMGGEGITRYHNRVEAIQGDKSWRPAPLPKPRVDGVSVATVVGPKGEEIYCDEYGRVKVYFPWDKYHDSDDKASCWLRVSQAWAGGQFGSMMLPRIGHEVLVSYVEGDIDRPIITGCTYNAVQKPPFPLPDHKTRTVLRSNTHQGEGYNELYFEDQAGEEEIHVRAQKNLSIDVLNSKQESITYNSTRNVGNDDAQAIAKNQTLSIDGQQDIAVKGNQIIKIDSDKHSTVLGDWVEKISGTIGIQADEAIVLKSSSRISFQVGGSFISIHSGGVDIQGAKINLNSGGSASDIPLPSQPAILKNAAQDGSPFISNCQKEKGNE</sequence>
<comment type="caution">
    <text evidence="4">The sequence shown here is derived from an EMBL/GenBank/DDBJ whole genome shotgun (WGS) entry which is preliminary data.</text>
</comment>
<dbReference type="Gene3D" id="2.30.110.50">
    <property type="match status" value="1"/>
</dbReference>
<evidence type="ECO:0000313" key="5">
    <source>
        <dbReference type="Proteomes" id="UP000533429"/>
    </source>
</evidence>
<dbReference type="InterPro" id="IPR017847">
    <property type="entry name" value="T6SS_RhsGE_Vgr_subset"/>
</dbReference>
<dbReference type="Gene3D" id="4.10.220.110">
    <property type="match status" value="1"/>
</dbReference>
<dbReference type="InterPro" id="IPR006531">
    <property type="entry name" value="Gp5/Vgr_OB"/>
</dbReference>
<dbReference type="SUPFAM" id="SSF69349">
    <property type="entry name" value="Phage fibre proteins"/>
    <property type="match status" value="1"/>
</dbReference>
<dbReference type="NCBIfam" id="TIGR03361">
    <property type="entry name" value="VI_Rhs_Vgr"/>
    <property type="match status" value="1"/>
</dbReference>
<evidence type="ECO:0000259" key="2">
    <source>
        <dbReference type="Pfam" id="PF04717"/>
    </source>
</evidence>
<protein>
    <submittedName>
        <fullName evidence="4">Type VI secretion system tip protein VgrG</fullName>
    </submittedName>
</protein>
<organism evidence="4 5">
    <name type="scientific">Photobacterium damselae subsp. damselae</name>
    <name type="common">Listonella damsela</name>
    <dbReference type="NCBI Taxonomy" id="85581"/>
    <lineage>
        <taxon>Bacteria</taxon>
        <taxon>Pseudomonadati</taxon>
        <taxon>Pseudomonadota</taxon>
        <taxon>Gammaproteobacteria</taxon>
        <taxon>Vibrionales</taxon>
        <taxon>Vibrionaceae</taxon>
        <taxon>Photobacterium</taxon>
    </lineage>
</organism>
<dbReference type="InterPro" id="IPR037026">
    <property type="entry name" value="Vgr_OB-fold_dom_sf"/>
</dbReference>
<dbReference type="Pfam" id="PF05954">
    <property type="entry name" value="Phage_GPD"/>
    <property type="match status" value="1"/>
</dbReference>